<reference evidence="2" key="1">
    <citation type="submission" date="2011-06" db="EMBL/GenBank/DDBJ databases">
        <title>The Genome Sequence of Fusarium oxysporum Fo47.</title>
        <authorList>
            <consortium name="The Broad Institute Genome Sequencing Platform"/>
            <person name="Ma L.-J."/>
            <person name="Gale L.R."/>
            <person name="Schwartz D.C."/>
            <person name="Zhou S."/>
            <person name="Corby-Kistler H."/>
            <person name="Young S.K."/>
            <person name="Zeng Q."/>
            <person name="Gargeya S."/>
            <person name="Fitzgerald M."/>
            <person name="Haas B."/>
            <person name="Abouelleil A."/>
            <person name="Alvarado L."/>
            <person name="Arachchi H.M."/>
            <person name="Berlin A."/>
            <person name="Brown A."/>
            <person name="Chapman S.B."/>
            <person name="Chen Z."/>
            <person name="Dunbar C."/>
            <person name="Freedman E."/>
            <person name="Gearin G."/>
            <person name="Gellesch M."/>
            <person name="Goldberg J."/>
            <person name="Griggs A."/>
            <person name="Gujja S."/>
            <person name="Heiman D."/>
            <person name="Howarth C."/>
            <person name="Larson L."/>
            <person name="Lui A."/>
            <person name="MacDonald P.J.P."/>
            <person name="Mehta T."/>
            <person name="Montmayeur A."/>
            <person name="Murphy C."/>
            <person name="Neiman D."/>
            <person name="Pearson M."/>
            <person name="Priest M."/>
            <person name="Roberts A."/>
            <person name="Saif S."/>
            <person name="Shea T."/>
            <person name="Shenoy N."/>
            <person name="Sisk P."/>
            <person name="Stolte C."/>
            <person name="Sykes S."/>
            <person name="Wortman J."/>
            <person name="Nusbaum C."/>
            <person name="Birren B."/>
        </authorList>
    </citation>
    <scope>NUCLEOTIDE SEQUENCE [LARGE SCALE GENOMIC DNA]</scope>
    <source>
        <strain evidence="2">Fo47</strain>
    </source>
</reference>
<dbReference type="VEuPathDB" id="FungiDB:FOZG_17549"/>
<evidence type="ECO:0000313" key="2">
    <source>
        <dbReference type="EMBL" id="EWZ28839.1"/>
    </source>
</evidence>
<proteinExistence type="predicted"/>
<dbReference type="EMBL" id="KI981472">
    <property type="protein sequence ID" value="EWZ28839.1"/>
    <property type="molecule type" value="Genomic_DNA"/>
</dbReference>
<gene>
    <name evidence="2" type="ORF">FOZG_17549</name>
</gene>
<accession>W9JEF7</accession>
<feature type="region of interest" description="Disordered" evidence="1">
    <location>
        <begin position="1"/>
        <end position="20"/>
    </location>
</feature>
<organism evidence="2">
    <name type="scientific">Fusarium oxysporum Fo47</name>
    <dbReference type="NCBI Taxonomy" id="660027"/>
    <lineage>
        <taxon>Eukaryota</taxon>
        <taxon>Fungi</taxon>
        <taxon>Dikarya</taxon>
        <taxon>Ascomycota</taxon>
        <taxon>Pezizomycotina</taxon>
        <taxon>Sordariomycetes</taxon>
        <taxon>Hypocreomycetidae</taxon>
        <taxon>Hypocreales</taxon>
        <taxon>Nectriaceae</taxon>
        <taxon>Fusarium</taxon>
        <taxon>Fusarium oxysporum species complex</taxon>
    </lineage>
</organism>
<name>W9JEF7_FUSOX</name>
<evidence type="ECO:0000256" key="1">
    <source>
        <dbReference type="SAM" id="MobiDB-lite"/>
    </source>
</evidence>
<dbReference type="Proteomes" id="UP000030766">
    <property type="component" value="Unassembled WGS sequence"/>
</dbReference>
<protein>
    <submittedName>
        <fullName evidence="2">Uncharacterized protein</fullName>
    </submittedName>
</protein>
<dbReference type="HOGENOM" id="CLU_3335660_0_0_1"/>
<reference evidence="2" key="2">
    <citation type="submission" date="2014-02" db="EMBL/GenBank/DDBJ databases">
        <title>Annotation of the Genome Sequence of Fusarium oxysporum Fo47.</title>
        <authorList>
            <consortium name="The Broad Institute Genomics Platform"/>
            <person name="Ma L.-J."/>
            <person name="Corby-Kistler H."/>
            <person name="Broz K."/>
            <person name="Gale L.R."/>
            <person name="Jonkers W."/>
            <person name="O'Donnell K."/>
            <person name="Ploetz R."/>
            <person name="Steinberg C."/>
            <person name="Schwartz D.C."/>
            <person name="VanEtten H."/>
            <person name="Zhou S."/>
            <person name="Young S.K."/>
            <person name="Zeng Q."/>
            <person name="Gargeya S."/>
            <person name="Fitzgerald M."/>
            <person name="Abouelleil A."/>
            <person name="Alvarado L."/>
            <person name="Chapman S.B."/>
            <person name="Gainer-Dewar J."/>
            <person name="Goldberg J."/>
            <person name="Griggs A."/>
            <person name="Gujja S."/>
            <person name="Hansen M."/>
            <person name="Howarth C."/>
            <person name="Imamovic A."/>
            <person name="Ireland A."/>
            <person name="Larimer J."/>
            <person name="McCowan C."/>
            <person name="Murphy C."/>
            <person name="Pearson M."/>
            <person name="Poon T.W."/>
            <person name="Priest M."/>
            <person name="Roberts A."/>
            <person name="Saif S."/>
            <person name="Shea T."/>
            <person name="Sykes S."/>
            <person name="Wortman J."/>
            <person name="Nusbaum C."/>
            <person name="Birren B."/>
        </authorList>
    </citation>
    <scope>NUCLEOTIDE SEQUENCE</scope>
    <source>
        <strain evidence="2">Fo47</strain>
    </source>
</reference>
<sequence length="38" mass="4203">MADEARAPAPDEAETYGPATGTVRSQLVRYRRQVRLIG</sequence>
<dbReference type="AlphaFoldDB" id="W9JEF7"/>